<feature type="signal peptide" evidence="2">
    <location>
        <begin position="1"/>
        <end position="17"/>
    </location>
</feature>
<feature type="chain" id="PRO_5024831435" evidence="2">
    <location>
        <begin position="18"/>
        <end position="349"/>
    </location>
</feature>
<evidence type="ECO:0000256" key="2">
    <source>
        <dbReference type="SAM" id="SignalP"/>
    </source>
</evidence>
<dbReference type="AlphaFoldDB" id="A0A653DXE6"/>
<sequence length="349" mass="39813">MDHSIFLLLMLIQSSVGYPKTSQVFDLQNISPPEEINQLSYSGLHNPTHTLGYNDIDEVVLQVERLISSHPNLPRLTRGEILDLLENITTSDLEQYQREHMDSIPRGRNPKAYMVVKAYSPEGDEASKMEELFTKTPVTQIVVTKEQHGKDVGPAEEKDSINGLNKKIHRGRKRTTTTTTTPSVPIIETSTSGLVTTPFPEVTQRLQQSTYSEKPSTVTHHRRRRPTPANDLERTRKVSTTDTPITTYSSRRRRPIMRNPISSTTEKYQNHRYPAQEERNRIPPSVLPFGEKIAEPSQQYDPYNSNDDLIMMENSRKEVPLALSRQTEPPYYQRSSTSAPDFQPFVPQG</sequence>
<feature type="compositionally biased region" description="Polar residues" evidence="1">
    <location>
        <begin position="204"/>
        <end position="218"/>
    </location>
</feature>
<accession>A0A653DXE6</accession>
<feature type="non-terminal residue" evidence="3">
    <location>
        <position position="349"/>
    </location>
</feature>
<reference evidence="3 4" key="1">
    <citation type="submission" date="2019-01" db="EMBL/GenBank/DDBJ databases">
        <authorList>
            <person name="Sayadi A."/>
        </authorList>
    </citation>
    <scope>NUCLEOTIDE SEQUENCE [LARGE SCALE GENOMIC DNA]</scope>
</reference>
<dbReference type="Proteomes" id="UP000410492">
    <property type="component" value="Unassembled WGS sequence"/>
</dbReference>
<proteinExistence type="predicted"/>
<protein>
    <submittedName>
        <fullName evidence="3">Uncharacterized protein</fullName>
    </submittedName>
</protein>
<keyword evidence="4" id="KW-1185">Reference proteome</keyword>
<evidence type="ECO:0000256" key="1">
    <source>
        <dbReference type="SAM" id="MobiDB-lite"/>
    </source>
</evidence>
<keyword evidence="2" id="KW-0732">Signal</keyword>
<organism evidence="3 4">
    <name type="scientific">Callosobruchus maculatus</name>
    <name type="common">Southern cowpea weevil</name>
    <name type="synonym">Pulse bruchid</name>
    <dbReference type="NCBI Taxonomy" id="64391"/>
    <lineage>
        <taxon>Eukaryota</taxon>
        <taxon>Metazoa</taxon>
        <taxon>Ecdysozoa</taxon>
        <taxon>Arthropoda</taxon>
        <taxon>Hexapoda</taxon>
        <taxon>Insecta</taxon>
        <taxon>Pterygota</taxon>
        <taxon>Neoptera</taxon>
        <taxon>Endopterygota</taxon>
        <taxon>Coleoptera</taxon>
        <taxon>Polyphaga</taxon>
        <taxon>Cucujiformia</taxon>
        <taxon>Chrysomeloidea</taxon>
        <taxon>Chrysomelidae</taxon>
        <taxon>Bruchinae</taxon>
        <taxon>Bruchini</taxon>
        <taxon>Callosobruchus</taxon>
    </lineage>
</organism>
<evidence type="ECO:0000313" key="4">
    <source>
        <dbReference type="Proteomes" id="UP000410492"/>
    </source>
</evidence>
<name>A0A653DXE6_CALMS</name>
<feature type="region of interest" description="Disordered" evidence="1">
    <location>
        <begin position="204"/>
        <end position="241"/>
    </location>
</feature>
<dbReference type="OrthoDB" id="8192746at2759"/>
<evidence type="ECO:0000313" key="3">
    <source>
        <dbReference type="EMBL" id="VEN64806.1"/>
    </source>
</evidence>
<dbReference type="EMBL" id="CAACVG010015776">
    <property type="protein sequence ID" value="VEN64806.1"/>
    <property type="molecule type" value="Genomic_DNA"/>
</dbReference>
<gene>
    <name evidence="3" type="ORF">CALMAC_LOCUS21248</name>
</gene>
<feature type="region of interest" description="Disordered" evidence="1">
    <location>
        <begin position="321"/>
        <end position="349"/>
    </location>
</feature>